<comment type="catalytic activity">
    <reaction evidence="1 7">
        <text>Hydrolysis of terminal non-reducing beta-D-galactose residues in beta-D-galactosides.</text>
        <dbReference type="EC" id="3.2.1.23"/>
    </reaction>
</comment>
<dbReference type="InterPro" id="IPR043159">
    <property type="entry name" value="Lectin_gal-bd_sf"/>
</dbReference>
<dbReference type="FunFam" id="2.60.120.260:FF:000076">
    <property type="entry name" value="Beta-galactosidase"/>
    <property type="match status" value="1"/>
</dbReference>
<evidence type="ECO:0000256" key="3">
    <source>
        <dbReference type="ARBA" id="ARBA00012756"/>
    </source>
</evidence>
<dbReference type="GO" id="GO:0005975">
    <property type="term" value="P:carbohydrate metabolic process"/>
    <property type="evidence" value="ECO:0007669"/>
    <property type="project" value="InterPro"/>
</dbReference>
<dbReference type="PROSITE" id="PS50228">
    <property type="entry name" value="SUEL_LECTIN"/>
    <property type="match status" value="1"/>
</dbReference>
<dbReference type="OrthoDB" id="1657402at2759"/>
<dbReference type="AlphaFoldDB" id="A0A8T2Q7H1"/>
<dbReference type="FunFam" id="2.60.120.260:FF:000142">
    <property type="entry name" value="Beta-galactosidase"/>
    <property type="match status" value="1"/>
</dbReference>
<evidence type="ECO:0000259" key="9">
    <source>
        <dbReference type="PROSITE" id="PS50228"/>
    </source>
</evidence>
<evidence type="ECO:0000313" key="10">
    <source>
        <dbReference type="EMBL" id="KAH7279616.1"/>
    </source>
</evidence>
<dbReference type="EMBL" id="CM035442">
    <property type="protein sequence ID" value="KAH7279616.1"/>
    <property type="molecule type" value="Genomic_DNA"/>
</dbReference>
<dbReference type="InterPro" id="IPR008979">
    <property type="entry name" value="Galactose-bd-like_sf"/>
</dbReference>
<dbReference type="PROSITE" id="PS01182">
    <property type="entry name" value="GLYCOSYL_HYDROL_F35"/>
    <property type="match status" value="1"/>
</dbReference>
<dbReference type="Pfam" id="PF21467">
    <property type="entry name" value="BetaGal_gal-bd"/>
    <property type="match status" value="1"/>
</dbReference>
<dbReference type="InterPro" id="IPR019801">
    <property type="entry name" value="Glyco_hydro_35_CS"/>
</dbReference>
<dbReference type="Gene3D" id="2.60.120.740">
    <property type="match status" value="1"/>
</dbReference>
<protein>
    <recommendedName>
        <fullName evidence="3 7">Beta-galactosidase</fullName>
        <ecNumber evidence="3 7">3.2.1.23</ecNumber>
    </recommendedName>
</protein>
<accession>A0A8T2Q7H1</accession>
<dbReference type="PANTHER" id="PTHR23421">
    <property type="entry name" value="BETA-GALACTOSIDASE RELATED"/>
    <property type="match status" value="1"/>
</dbReference>
<dbReference type="CDD" id="cd22842">
    <property type="entry name" value="Gal_Rha_Lectin_BGal"/>
    <property type="match status" value="1"/>
</dbReference>
<dbReference type="Pfam" id="PF02140">
    <property type="entry name" value="SUEL_Lectin"/>
    <property type="match status" value="1"/>
</dbReference>
<dbReference type="PRINTS" id="PR00742">
    <property type="entry name" value="GLHYDRLASE35"/>
</dbReference>
<gene>
    <name evidence="10" type="ORF">KP509_37G026600</name>
</gene>
<evidence type="ECO:0000256" key="6">
    <source>
        <dbReference type="ARBA" id="ARBA00023295"/>
    </source>
</evidence>
<dbReference type="SUPFAM" id="SSF51445">
    <property type="entry name" value="(Trans)glycosidases"/>
    <property type="match status" value="1"/>
</dbReference>
<keyword evidence="5 7" id="KW-0378">Hydrolase</keyword>
<sequence length="862" mass="95329">MGMITVVCASPTRIISRMTVAMTMVAAAVTIMALRGLEAVEGGNVSYDGRALLIDGQRRVLISGSIHYPRSTPEMWGDLISKAKGGGLNVIETYVFWNAHEPTPGNYSFEGRLDLVGFLKKVQEAGMYANLRIGPYVCAEWNYGGFPVWLHFIPGIAFRTDNEPFKTEMERFTSKIVGMMKAENLFYPQGGPIILCQIENEYGNIDSSYGQAGKAYIKWAAKMAVALDTGVPWIMCNQADAPDPIINTCNGFYCDNFQPNSNQKPKMWTENWSGWFQSFGGRKPHRPVEDIAFAVARFYEKEGTFQNYYMYHGGTNFGRTAGGPYITTSYDYDAPLNEYGNVNQPKWGHLKDLHYAIQLCEPALILQAPASLKLGPMQEGHVYTDESDTCAAFLANIDSESDATVTFRGKSYHLPAWSVSILPDCKEVVFNTAQVNVQSLRWTTDTGSGDEEVDTQKSFMTLSETPWEIYKEPISDRRGNSFMFGGLLEQINTTKDMSDYLWYSSILVMENLNSSQIGTSEFTLSIHDMGYATHVFVNGNYIGSGSHSGQLAFPINLNSGGNKLDLLSMTVGLQNYGAFFDTWGAGINDVVVDSNNHGTYNLSLEPWEYQVGLQGEAFQLFAEQGNSMYWTSVAEVPRNQPMIWYKTTFGAPEGNDPVVLDLESMGKGRAWVNGEDIGRYWPAYHAPLTGCSKDCPYKGPFNQDKCSTNCGQSSQSRYHVPRSWLKDGKNLLVLFEEIGGDPTQIKFLTSSISSVCAHVGETHSSTLSHWTSKDLLESIPMVNIDCGIGKFIIAIQFASYGTPKGTCGSFSNGSCHAVNSRLVVEQACNGRRTCSLAASNLFFGHDPCRNITKQLAVEAICS</sequence>
<organism evidence="10 11">
    <name type="scientific">Ceratopteris richardii</name>
    <name type="common">Triangle waterfern</name>
    <dbReference type="NCBI Taxonomy" id="49495"/>
    <lineage>
        <taxon>Eukaryota</taxon>
        <taxon>Viridiplantae</taxon>
        <taxon>Streptophyta</taxon>
        <taxon>Embryophyta</taxon>
        <taxon>Tracheophyta</taxon>
        <taxon>Polypodiopsida</taxon>
        <taxon>Polypodiidae</taxon>
        <taxon>Polypodiales</taxon>
        <taxon>Pteridineae</taxon>
        <taxon>Pteridaceae</taxon>
        <taxon>Parkerioideae</taxon>
        <taxon>Ceratopteris</taxon>
    </lineage>
</organism>
<dbReference type="GO" id="GO:0004565">
    <property type="term" value="F:beta-galactosidase activity"/>
    <property type="evidence" value="ECO:0007669"/>
    <property type="project" value="UniProtKB-EC"/>
</dbReference>
<evidence type="ECO:0000256" key="2">
    <source>
        <dbReference type="ARBA" id="ARBA00009809"/>
    </source>
</evidence>
<dbReference type="Pfam" id="PF01301">
    <property type="entry name" value="Glyco_hydro_35"/>
    <property type="match status" value="1"/>
</dbReference>
<dbReference type="EMBL" id="CM035442">
    <property type="protein sequence ID" value="KAH7279615.1"/>
    <property type="molecule type" value="Genomic_DNA"/>
</dbReference>
<dbReference type="InterPro" id="IPR017853">
    <property type="entry name" value="GH"/>
</dbReference>
<dbReference type="EC" id="3.2.1.23" evidence="3 7"/>
<evidence type="ECO:0000313" key="11">
    <source>
        <dbReference type="Proteomes" id="UP000825935"/>
    </source>
</evidence>
<evidence type="ECO:0000256" key="5">
    <source>
        <dbReference type="ARBA" id="ARBA00022801"/>
    </source>
</evidence>
<evidence type="ECO:0000256" key="7">
    <source>
        <dbReference type="RuleBase" id="RU000675"/>
    </source>
</evidence>
<dbReference type="GO" id="GO:0030246">
    <property type="term" value="F:carbohydrate binding"/>
    <property type="evidence" value="ECO:0007669"/>
    <property type="project" value="InterPro"/>
</dbReference>
<reference evidence="10" key="1">
    <citation type="submission" date="2021-08" db="EMBL/GenBank/DDBJ databases">
        <title>WGS assembly of Ceratopteris richardii.</title>
        <authorList>
            <person name="Marchant D.B."/>
            <person name="Chen G."/>
            <person name="Jenkins J."/>
            <person name="Shu S."/>
            <person name="Leebens-Mack J."/>
            <person name="Grimwood J."/>
            <person name="Schmutz J."/>
            <person name="Soltis P."/>
            <person name="Soltis D."/>
            <person name="Chen Z.-H."/>
        </authorList>
    </citation>
    <scope>NUCLEOTIDE SEQUENCE</scope>
    <source>
        <strain evidence="10">Whitten #5841</strain>
        <tissue evidence="10">Leaf</tissue>
    </source>
</reference>
<dbReference type="Proteomes" id="UP000825935">
    <property type="component" value="Chromosome 37"/>
</dbReference>
<dbReference type="Pfam" id="PF17834">
    <property type="entry name" value="GHD"/>
    <property type="match status" value="1"/>
</dbReference>
<dbReference type="Gene3D" id="3.20.20.80">
    <property type="entry name" value="Glycosidases"/>
    <property type="match status" value="1"/>
</dbReference>
<evidence type="ECO:0000256" key="1">
    <source>
        <dbReference type="ARBA" id="ARBA00001412"/>
    </source>
</evidence>
<keyword evidence="6 7" id="KW-0326">Glycosidase</keyword>
<dbReference type="OMA" id="CANITKS"/>
<evidence type="ECO:0000256" key="8">
    <source>
        <dbReference type="RuleBase" id="RU003679"/>
    </source>
</evidence>
<evidence type="ECO:0000256" key="4">
    <source>
        <dbReference type="ARBA" id="ARBA00022729"/>
    </source>
</evidence>
<dbReference type="InterPro" id="IPR031330">
    <property type="entry name" value="Gly_Hdrlase_35_cat"/>
</dbReference>
<keyword evidence="11" id="KW-1185">Reference proteome</keyword>
<proteinExistence type="inferred from homology"/>
<dbReference type="Gene3D" id="2.60.120.260">
    <property type="entry name" value="Galactose-binding domain-like"/>
    <property type="match status" value="2"/>
</dbReference>
<comment type="similarity">
    <text evidence="2 8">Belongs to the glycosyl hydrolase 35 family.</text>
</comment>
<dbReference type="InterPro" id="IPR000922">
    <property type="entry name" value="Lectin_gal-bd_dom"/>
</dbReference>
<feature type="domain" description="SUEL-type lectin" evidence="9">
    <location>
        <begin position="780"/>
        <end position="862"/>
    </location>
</feature>
<keyword evidence="4" id="KW-0732">Signal</keyword>
<dbReference type="InterPro" id="IPR001944">
    <property type="entry name" value="Glycoside_Hdrlase_35"/>
</dbReference>
<name>A0A8T2Q7H1_CERRI</name>
<dbReference type="SUPFAM" id="SSF49785">
    <property type="entry name" value="Galactose-binding domain-like"/>
    <property type="match status" value="2"/>
</dbReference>
<dbReference type="FunFam" id="3.20.20.80:FF:000006">
    <property type="entry name" value="Beta-galactosidase"/>
    <property type="match status" value="1"/>
</dbReference>
<dbReference type="InterPro" id="IPR048913">
    <property type="entry name" value="BetaGal_gal-bd"/>
</dbReference>
<comment type="caution">
    <text evidence="10">The sequence shown here is derived from an EMBL/GenBank/DDBJ whole genome shotgun (WGS) entry which is preliminary data.</text>
</comment>
<dbReference type="InterPro" id="IPR041392">
    <property type="entry name" value="GHD"/>
</dbReference>